<evidence type="ECO:0000313" key="3">
    <source>
        <dbReference type="Proteomes" id="UP000013006"/>
    </source>
</evidence>
<organism>
    <name type="scientific">Saccharolobus islandicus LAL14/1</name>
    <dbReference type="NCBI Taxonomy" id="1241935"/>
    <lineage>
        <taxon>Archaea</taxon>
        <taxon>Thermoproteota</taxon>
        <taxon>Thermoprotei</taxon>
        <taxon>Sulfolobales</taxon>
        <taxon>Sulfolobaceae</taxon>
        <taxon>Saccharolobus</taxon>
    </lineage>
</organism>
<gene>
    <name evidence="2" type="ORF">SiL_0853</name>
</gene>
<name>M9U890_SACIS</name>
<reference evidence="2 3" key="1">
    <citation type="journal article" date="2013" name="Open Biol.">
        <title>Genomics and genetics of Sulfolobus islandicus LAL14/1, a model hyperthermophilic archaeon.</title>
        <authorList>
            <person name="Jaubert C."/>
            <person name="Danioux C."/>
            <person name="Oberto J."/>
            <person name="Cortez D."/>
            <person name="Bize A."/>
            <person name="Krupovic M."/>
            <person name="She Q."/>
            <person name="Forterre P."/>
            <person name="Prangishvili D."/>
            <person name="Sezonov G."/>
        </authorList>
    </citation>
    <scope>NUCLEOTIDE SEQUENCE [LARGE SCALE GENOMIC DNA]</scope>
    <source>
        <strain evidence="2">LAL14/1</strain>
    </source>
</reference>
<keyword evidence="1" id="KW-0472">Membrane</keyword>
<dbReference type="HOGENOM" id="CLU_2420189_0_0_2"/>
<dbReference type="AlphaFoldDB" id="M9U890"/>
<evidence type="ECO:0000313" key="2">
    <source>
        <dbReference type="EMBL" id="AGJ62308.1"/>
    </source>
</evidence>
<feature type="transmembrane region" description="Helical" evidence="1">
    <location>
        <begin position="67"/>
        <end position="88"/>
    </location>
</feature>
<evidence type="ECO:0000256" key="1">
    <source>
        <dbReference type="SAM" id="Phobius"/>
    </source>
</evidence>
<feature type="transmembrane region" description="Helical" evidence="1">
    <location>
        <begin position="12"/>
        <end position="38"/>
    </location>
</feature>
<dbReference type="EMBL" id="CP003928">
    <property type="protein sequence ID" value="AGJ62308.1"/>
    <property type="molecule type" value="Genomic_DNA"/>
</dbReference>
<dbReference type="RefSeq" id="WP_015581026.1">
    <property type="nucleotide sequence ID" value="NC_021058.1"/>
</dbReference>
<dbReference type="GeneID" id="15297344"/>
<keyword evidence="1" id="KW-0812">Transmembrane</keyword>
<protein>
    <submittedName>
        <fullName evidence="2">Uncharacterized protein</fullName>
    </submittedName>
</protein>
<accession>M9U890</accession>
<dbReference type="Proteomes" id="UP000013006">
    <property type="component" value="Chromosome"/>
</dbReference>
<proteinExistence type="predicted"/>
<dbReference type="KEGG" id="sic:SiL_0853"/>
<sequence>MLRIKRTKPLYLSLYIIPLIIDSILLHIYLEGGIIYWLDSNFPFNPSIWIQKVFFYYWNDPFFPGAFLAYTQDSLFQGIFIVFFIIAAKGG</sequence>
<keyword evidence="1" id="KW-1133">Transmembrane helix</keyword>